<dbReference type="RefSeq" id="WP_279627518.1">
    <property type="nucleotide sequence ID" value="NZ_FNUJ01000001.1"/>
</dbReference>
<organism evidence="1 2">
    <name type="scientific">Amycolatopsis pretoriensis</name>
    <dbReference type="NCBI Taxonomy" id="218821"/>
    <lineage>
        <taxon>Bacteria</taxon>
        <taxon>Bacillati</taxon>
        <taxon>Actinomycetota</taxon>
        <taxon>Actinomycetes</taxon>
        <taxon>Pseudonocardiales</taxon>
        <taxon>Pseudonocardiaceae</taxon>
        <taxon>Amycolatopsis</taxon>
    </lineage>
</organism>
<protein>
    <recommendedName>
        <fullName evidence="3">Acetyltransferase (GNAT) domain-containing protein</fullName>
    </recommendedName>
</protein>
<dbReference type="AlphaFoldDB" id="A0A1H5Q552"/>
<dbReference type="EMBL" id="FNUJ01000001">
    <property type="protein sequence ID" value="SEF21069.1"/>
    <property type="molecule type" value="Genomic_DNA"/>
</dbReference>
<reference evidence="2" key="1">
    <citation type="submission" date="2016-10" db="EMBL/GenBank/DDBJ databases">
        <authorList>
            <person name="Varghese N."/>
            <person name="Submissions S."/>
        </authorList>
    </citation>
    <scope>NUCLEOTIDE SEQUENCE [LARGE SCALE GENOMIC DNA]</scope>
    <source>
        <strain evidence="2">DSM 44654</strain>
    </source>
</reference>
<dbReference type="STRING" id="218821.SAMN05421837_101702"/>
<evidence type="ECO:0000313" key="1">
    <source>
        <dbReference type="EMBL" id="SEF21069.1"/>
    </source>
</evidence>
<name>A0A1H5Q552_9PSEU</name>
<accession>A0A1H5Q552</accession>
<dbReference type="InterPro" id="IPR016181">
    <property type="entry name" value="Acyl_CoA_acyltransferase"/>
</dbReference>
<dbReference type="SUPFAM" id="SSF55729">
    <property type="entry name" value="Acyl-CoA N-acyltransferases (Nat)"/>
    <property type="match status" value="1"/>
</dbReference>
<proteinExistence type="predicted"/>
<evidence type="ECO:0000313" key="2">
    <source>
        <dbReference type="Proteomes" id="UP000198878"/>
    </source>
</evidence>
<sequence>MALRTQTANAASMRLAAKLGFTEVERYEDYGAEQWLGRWSPDR</sequence>
<evidence type="ECO:0008006" key="3">
    <source>
        <dbReference type="Google" id="ProtNLM"/>
    </source>
</evidence>
<gene>
    <name evidence="1" type="ORF">SAMN05421837_101702</name>
</gene>
<dbReference type="Proteomes" id="UP000198878">
    <property type="component" value="Unassembled WGS sequence"/>
</dbReference>
<keyword evidence="2" id="KW-1185">Reference proteome</keyword>